<evidence type="ECO:0000256" key="6">
    <source>
        <dbReference type="ARBA" id="ARBA00023136"/>
    </source>
</evidence>
<dbReference type="PANTHER" id="PTHR20961:SF38">
    <property type="entry name" value="PROTEIN O-LINKED-MANNOSE BETA-1,4-N-ACETYLGLUCOSAMINYLTRANSFERASE 2"/>
    <property type="match status" value="1"/>
</dbReference>
<name>A2DT38_TRIV3</name>
<evidence type="ECO:0000313" key="9">
    <source>
        <dbReference type="EMBL" id="EAY16445.1"/>
    </source>
</evidence>
<dbReference type="GO" id="GO:0016020">
    <property type="term" value="C:membrane"/>
    <property type="evidence" value="ECO:0007669"/>
    <property type="project" value="UniProtKB-SubCell"/>
</dbReference>
<evidence type="ECO:0000256" key="1">
    <source>
        <dbReference type="ARBA" id="ARBA00004167"/>
    </source>
</evidence>
<evidence type="ECO:0000313" key="10">
    <source>
        <dbReference type="Proteomes" id="UP000001542"/>
    </source>
</evidence>
<organism evidence="9 10">
    <name type="scientific">Trichomonas vaginalis (strain ATCC PRA-98 / G3)</name>
    <dbReference type="NCBI Taxonomy" id="412133"/>
    <lineage>
        <taxon>Eukaryota</taxon>
        <taxon>Metamonada</taxon>
        <taxon>Parabasalia</taxon>
        <taxon>Trichomonadida</taxon>
        <taxon>Trichomonadidae</taxon>
        <taxon>Trichomonas</taxon>
    </lineage>
</organism>
<reference evidence="9" key="2">
    <citation type="journal article" date="2007" name="Science">
        <title>Draft genome sequence of the sexually transmitted pathogen Trichomonas vaginalis.</title>
        <authorList>
            <person name="Carlton J.M."/>
            <person name="Hirt R.P."/>
            <person name="Silva J.C."/>
            <person name="Delcher A.L."/>
            <person name="Schatz M."/>
            <person name="Zhao Q."/>
            <person name="Wortman J.R."/>
            <person name="Bidwell S.L."/>
            <person name="Alsmark U.C.M."/>
            <person name="Besteiro S."/>
            <person name="Sicheritz-Ponten T."/>
            <person name="Noel C.J."/>
            <person name="Dacks J.B."/>
            <person name="Foster P.G."/>
            <person name="Simillion C."/>
            <person name="Van de Peer Y."/>
            <person name="Miranda-Saavedra D."/>
            <person name="Barton G.J."/>
            <person name="Westrop G.D."/>
            <person name="Mueller S."/>
            <person name="Dessi D."/>
            <person name="Fiori P.L."/>
            <person name="Ren Q."/>
            <person name="Paulsen I."/>
            <person name="Zhang H."/>
            <person name="Bastida-Corcuera F.D."/>
            <person name="Simoes-Barbosa A."/>
            <person name="Brown M.T."/>
            <person name="Hayes R.D."/>
            <person name="Mukherjee M."/>
            <person name="Okumura C.Y."/>
            <person name="Schneider R."/>
            <person name="Smith A.J."/>
            <person name="Vanacova S."/>
            <person name="Villalvazo M."/>
            <person name="Haas B.J."/>
            <person name="Pertea M."/>
            <person name="Feldblyum T.V."/>
            <person name="Utterback T.R."/>
            <person name="Shu C.L."/>
            <person name="Osoegawa K."/>
            <person name="de Jong P.J."/>
            <person name="Hrdy I."/>
            <person name="Horvathova L."/>
            <person name="Zubacova Z."/>
            <person name="Dolezal P."/>
            <person name="Malik S.B."/>
            <person name="Logsdon J.M. Jr."/>
            <person name="Henze K."/>
            <person name="Gupta A."/>
            <person name="Wang C.C."/>
            <person name="Dunne R.L."/>
            <person name="Upcroft J.A."/>
            <person name="Upcroft P."/>
            <person name="White O."/>
            <person name="Salzberg S.L."/>
            <person name="Tang P."/>
            <person name="Chiu C.-H."/>
            <person name="Lee Y.-S."/>
            <person name="Embley T.M."/>
            <person name="Coombs G.H."/>
            <person name="Mottram J.C."/>
            <person name="Tachezy J."/>
            <person name="Fraser-Liggett C.M."/>
            <person name="Johnson P.J."/>
        </authorList>
    </citation>
    <scope>NUCLEOTIDE SEQUENCE [LARGE SCALE GENOMIC DNA]</scope>
    <source>
        <strain evidence="9">G3</strain>
    </source>
</reference>
<dbReference type="Pfam" id="PF04577">
    <property type="entry name" value="Glyco_transf_61"/>
    <property type="match status" value="1"/>
</dbReference>
<evidence type="ECO:0000256" key="4">
    <source>
        <dbReference type="ARBA" id="ARBA00022692"/>
    </source>
</evidence>
<keyword evidence="6" id="KW-0472">Membrane</keyword>
<keyword evidence="4" id="KW-0812">Transmembrane</keyword>
<dbReference type="AlphaFoldDB" id="A2DT38"/>
<dbReference type="EMBL" id="DS113242">
    <property type="protein sequence ID" value="EAY16445.1"/>
    <property type="molecule type" value="Genomic_DNA"/>
</dbReference>
<evidence type="ECO:0000259" key="8">
    <source>
        <dbReference type="Pfam" id="PF04577"/>
    </source>
</evidence>
<keyword evidence="2" id="KW-0328">Glycosyltransferase</keyword>
<comment type="subcellular location">
    <subcellularLocation>
        <location evidence="1">Membrane</location>
        <topology evidence="1">Single-pass membrane protein</topology>
    </subcellularLocation>
</comment>
<keyword evidence="5" id="KW-1133">Transmembrane helix</keyword>
<feature type="domain" description="Glycosyltransferase 61 catalytic" evidence="8">
    <location>
        <begin position="93"/>
        <end position="270"/>
    </location>
</feature>
<dbReference type="KEGG" id="tva:4774455"/>
<dbReference type="PANTHER" id="PTHR20961">
    <property type="entry name" value="GLYCOSYLTRANSFERASE"/>
    <property type="match status" value="1"/>
</dbReference>
<evidence type="ECO:0000256" key="5">
    <source>
        <dbReference type="ARBA" id="ARBA00022989"/>
    </source>
</evidence>
<keyword evidence="10" id="KW-1185">Reference proteome</keyword>
<evidence type="ECO:0000256" key="3">
    <source>
        <dbReference type="ARBA" id="ARBA00022679"/>
    </source>
</evidence>
<dbReference type="VEuPathDB" id="TrichDB:TVAGG3_0648700"/>
<evidence type="ECO:0000256" key="2">
    <source>
        <dbReference type="ARBA" id="ARBA00022676"/>
    </source>
</evidence>
<keyword evidence="3" id="KW-0808">Transferase</keyword>
<evidence type="ECO:0000256" key="7">
    <source>
        <dbReference type="ARBA" id="ARBA00023180"/>
    </source>
</evidence>
<proteinExistence type="predicted"/>
<gene>
    <name evidence="9" type="ORF">TVAG_004760</name>
</gene>
<accession>A2DT38</accession>
<reference evidence="9" key="1">
    <citation type="submission" date="2006-10" db="EMBL/GenBank/DDBJ databases">
        <authorList>
            <person name="Amadeo P."/>
            <person name="Zhao Q."/>
            <person name="Wortman J."/>
            <person name="Fraser-Liggett C."/>
            <person name="Carlton J."/>
        </authorList>
    </citation>
    <scope>NUCLEOTIDE SEQUENCE</scope>
    <source>
        <strain evidence="9">G3</strain>
    </source>
</reference>
<dbReference type="InParanoid" id="A2DT38"/>
<dbReference type="InterPro" id="IPR049625">
    <property type="entry name" value="Glyco_transf_61_cat"/>
</dbReference>
<sequence>MRYIDETSQDQTQYHLSFLKPTATYDFNTISKRLKTTHYTLRKAYVSFNGVVGFDSHTIFGQTDFEHNATTAKVIGHFYEVVVTGYLWASFNFVHSIQDFYAPLFLLPESIRKRAHIIVFSMPFLSDSLLDLLGFSPDRRIYLPENTDRYIAADVLHCFVNKTFYISQWGPNLYRFKQFLHQKYELDKIQSTDYCFSNRPKGKRRHIHNLDEVINATKSKFPKIDWKFIRDDHKKLIDCAKDFKKIKFLFAPVGSNICKCIFMADRSLVICVTAQFIESSLAGFSASCKIFELQYDSIAAHHSGVGSPIDVDDALFHIGKCLKVLETGSWKVYSDEEITYYKDKEAKMNNTQILDFENLNGTKYIDE</sequence>
<keyword evidence="7" id="KW-0325">Glycoprotein</keyword>
<dbReference type="InterPro" id="IPR007657">
    <property type="entry name" value="Glycosyltransferase_61"/>
</dbReference>
<dbReference type="GO" id="GO:0016757">
    <property type="term" value="F:glycosyltransferase activity"/>
    <property type="evidence" value="ECO:0000318"/>
    <property type="project" value="GO_Central"/>
</dbReference>
<protein>
    <recommendedName>
        <fullName evidence="8">Glycosyltransferase 61 catalytic domain-containing protein</fullName>
    </recommendedName>
</protein>
<dbReference type="Proteomes" id="UP000001542">
    <property type="component" value="Unassembled WGS sequence"/>
</dbReference>
<dbReference type="RefSeq" id="XP_001328668.1">
    <property type="nucleotide sequence ID" value="XM_001328633.1"/>
</dbReference>
<dbReference type="VEuPathDB" id="TrichDB:TVAG_004760"/>